<accession>A0A7W3ISU0</accession>
<dbReference type="Gene3D" id="1.20.1270.240">
    <property type="match status" value="1"/>
</dbReference>
<sequence>MAAVGGGSFGRPYRVTTAAGDEFFAKVAPPDGDGMLAHEAAGLRWLAEAEASGGTRVARVVVSEPDLLVLDWVPGGTVSRASARRFGAALAATHALGAPAFGALPGVATGFIASEPLPDTPPVDRWSTFWAEQRLRPFLDRAVAAGAIGDEDADAVRAVADDLDRYAGPDEPPARVHGDLWSGNVLWTEPDAVLIDPSAHGGHRESDLAMLALFGLPHLDDVLEAYQRAAPLAEGWERRVPLHQLYPLLVHAVLFGGHYGRAAGATARTVLAAA</sequence>
<dbReference type="AlphaFoldDB" id="A0A7W3ISU0"/>
<evidence type="ECO:0000313" key="3">
    <source>
        <dbReference type="Proteomes" id="UP000523079"/>
    </source>
</evidence>
<comment type="similarity">
    <text evidence="1">Belongs to the fructosamine kinase family.</text>
</comment>
<dbReference type="Proteomes" id="UP000523079">
    <property type="component" value="Unassembled WGS sequence"/>
</dbReference>
<evidence type="ECO:0000313" key="2">
    <source>
        <dbReference type="EMBL" id="MBA8794606.1"/>
    </source>
</evidence>
<dbReference type="Gene3D" id="1.10.510.10">
    <property type="entry name" value="Transferase(Phosphotransferase) domain 1"/>
    <property type="match status" value="1"/>
</dbReference>
<gene>
    <name evidence="2" type="ORF">FHX74_002225</name>
</gene>
<comment type="caution">
    <text evidence="2">The sequence shown here is derived from an EMBL/GenBank/DDBJ whole genome shotgun (WGS) entry which is preliminary data.</text>
</comment>
<dbReference type="PANTHER" id="PTHR12149">
    <property type="entry name" value="FRUCTOSAMINE 3 KINASE-RELATED PROTEIN"/>
    <property type="match status" value="1"/>
</dbReference>
<keyword evidence="3" id="KW-1185">Reference proteome</keyword>
<dbReference type="SUPFAM" id="SSF56112">
    <property type="entry name" value="Protein kinase-like (PK-like)"/>
    <property type="match status" value="1"/>
</dbReference>
<dbReference type="PIRSF" id="PIRSF006221">
    <property type="entry name" value="Ketosamine-3-kinase"/>
    <property type="match status" value="1"/>
</dbReference>
<proteinExistence type="inferred from homology"/>
<dbReference type="Gene3D" id="3.30.200.20">
    <property type="entry name" value="Phosphorylase Kinase, domain 1"/>
    <property type="match status" value="1"/>
</dbReference>
<dbReference type="EMBL" id="JACGWT010000003">
    <property type="protein sequence ID" value="MBA8794606.1"/>
    <property type="molecule type" value="Genomic_DNA"/>
</dbReference>
<organism evidence="2 3">
    <name type="scientific">Microlunatus kandeliicorticis</name>
    <dbReference type="NCBI Taxonomy" id="1759536"/>
    <lineage>
        <taxon>Bacteria</taxon>
        <taxon>Bacillati</taxon>
        <taxon>Actinomycetota</taxon>
        <taxon>Actinomycetes</taxon>
        <taxon>Propionibacteriales</taxon>
        <taxon>Propionibacteriaceae</taxon>
        <taxon>Microlunatus</taxon>
    </lineage>
</organism>
<reference evidence="2 3" key="1">
    <citation type="submission" date="2020-07" db="EMBL/GenBank/DDBJ databases">
        <title>Sequencing the genomes of 1000 actinobacteria strains.</title>
        <authorList>
            <person name="Klenk H.-P."/>
        </authorList>
    </citation>
    <scope>NUCLEOTIDE SEQUENCE [LARGE SCALE GENOMIC DNA]</scope>
    <source>
        <strain evidence="2 3">DSM 100723</strain>
    </source>
</reference>
<dbReference type="Pfam" id="PF03881">
    <property type="entry name" value="Fructosamin_kin"/>
    <property type="match status" value="1"/>
</dbReference>
<name>A0A7W3ISU0_9ACTN</name>
<dbReference type="InterPro" id="IPR011009">
    <property type="entry name" value="Kinase-like_dom_sf"/>
</dbReference>
<keyword evidence="1" id="KW-0808">Transferase</keyword>
<evidence type="ECO:0000256" key="1">
    <source>
        <dbReference type="PIRNR" id="PIRNR006221"/>
    </source>
</evidence>
<dbReference type="GO" id="GO:0016301">
    <property type="term" value="F:kinase activity"/>
    <property type="evidence" value="ECO:0007669"/>
    <property type="project" value="UniProtKB-UniRule"/>
</dbReference>
<dbReference type="PANTHER" id="PTHR12149:SF8">
    <property type="entry name" value="PROTEIN-RIBULOSAMINE 3-KINASE"/>
    <property type="match status" value="1"/>
</dbReference>
<dbReference type="InterPro" id="IPR016477">
    <property type="entry name" value="Fructo-/Ketosamine-3-kinase"/>
</dbReference>
<protein>
    <submittedName>
        <fullName evidence="2">Fructosamine-3-kinase</fullName>
    </submittedName>
</protein>
<keyword evidence="1 2" id="KW-0418">Kinase</keyword>